<dbReference type="Proteomes" id="UP000297229">
    <property type="component" value="Unassembled WGS sequence"/>
</dbReference>
<sequence length="224" mass="24789">MTPLGGIRYLIAHAPREALGDSEQEIQESISFLEAIEWVLVKTERERMDRRLNYSAQDIGQRHITSTDATNNHEATEEVTASIVTKKEGVQGNVTEEVAIEVFHEDLIKKSTADEKVAKIPDCEDIVVDGVTEQSKIGDSVQADLLLLGMDMEDDAEKNNIEKGVIARNAPGILMNNYNNSDANDDFENSGAYYHIIFKMDCGDIDENVVKAESEDNDDGQALA</sequence>
<keyword evidence="2" id="KW-1185">Reference proteome</keyword>
<reference evidence="1 2" key="1">
    <citation type="submission" date="2017-12" db="EMBL/GenBank/DDBJ databases">
        <title>Comparative genomics of Botrytis spp.</title>
        <authorList>
            <person name="Valero-Jimenez C.A."/>
            <person name="Tapia P."/>
            <person name="Veloso J."/>
            <person name="Silva-Moreno E."/>
            <person name="Staats M."/>
            <person name="Valdes J.H."/>
            <person name="Van Kan J.A.L."/>
        </authorList>
    </citation>
    <scope>NUCLEOTIDE SEQUENCE [LARGE SCALE GENOMIC DNA]</scope>
    <source>
        <strain evidence="1 2">Be9601</strain>
    </source>
</reference>
<dbReference type="OrthoDB" id="3530553at2759"/>
<organism evidence="1 2">
    <name type="scientific">Botrytis elliptica</name>
    <dbReference type="NCBI Taxonomy" id="278938"/>
    <lineage>
        <taxon>Eukaryota</taxon>
        <taxon>Fungi</taxon>
        <taxon>Dikarya</taxon>
        <taxon>Ascomycota</taxon>
        <taxon>Pezizomycotina</taxon>
        <taxon>Leotiomycetes</taxon>
        <taxon>Helotiales</taxon>
        <taxon>Sclerotiniaceae</taxon>
        <taxon>Botrytis</taxon>
    </lineage>
</organism>
<protein>
    <submittedName>
        <fullName evidence="1">Uncharacterized protein</fullName>
    </submittedName>
</protein>
<accession>A0A4Z1JG15</accession>
<dbReference type="AlphaFoldDB" id="A0A4Z1JG15"/>
<evidence type="ECO:0000313" key="1">
    <source>
        <dbReference type="EMBL" id="TGO72615.1"/>
    </source>
</evidence>
<name>A0A4Z1JG15_9HELO</name>
<comment type="caution">
    <text evidence="1">The sequence shown here is derived from an EMBL/GenBank/DDBJ whole genome shotgun (WGS) entry which is preliminary data.</text>
</comment>
<proteinExistence type="predicted"/>
<evidence type="ECO:0000313" key="2">
    <source>
        <dbReference type="Proteomes" id="UP000297229"/>
    </source>
</evidence>
<gene>
    <name evidence="1" type="ORF">BELL_0435g00060</name>
</gene>
<dbReference type="EMBL" id="PQXM01000433">
    <property type="protein sequence ID" value="TGO72615.1"/>
    <property type="molecule type" value="Genomic_DNA"/>
</dbReference>